<comment type="subunit">
    <text evidence="10">F-type ATPases have 2 components, CF(1) - the catalytic core - and CF(0) - the membrane proton channel. CF(1) has five subunits: alpha(3), beta(3), gamma(1), delta(1), epsilon(1). CF(0) has three main subunits: a, b and c.</text>
</comment>
<comment type="function">
    <text evidence="1 10">Produces ATP from ADP in the presence of a proton gradient across the membrane. The gamma chain is believed to be important in regulating ATPase activity and the flow of protons through the CF(0) complex.</text>
</comment>
<dbReference type="SUPFAM" id="SSF52943">
    <property type="entry name" value="ATP synthase (F1-ATPase), gamma subunit"/>
    <property type="match status" value="1"/>
</dbReference>
<keyword evidence="5 10" id="KW-0375">Hydrogen ion transport</keyword>
<evidence type="ECO:0000256" key="1">
    <source>
        <dbReference type="ARBA" id="ARBA00003456"/>
    </source>
</evidence>
<evidence type="ECO:0000256" key="5">
    <source>
        <dbReference type="ARBA" id="ARBA00022781"/>
    </source>
</evidence>
<dbReference type="NCBIfam" id="TIGR01146">
    <property type="entry name" value="ATPsyn_F1gamma"/>
    <property type="match status" value="1"/>
</dbReference>
<gene>
    <name evidence="10" type="primary">atpG</name>
    <name evidence="11" type="ORF">A3K52_02195</name>
</gene>
<dbReference type="AlphaFoldDB" id="A0A1F7L0F7"/>
<comment type="similarity">
    <text evidence="3 10">Belongs to the ATPase gamma chain family.</text>
</comment>
<protein>
    <recommendedName>
        <fullName evidence="10">ATP synthase gamma chain</fullName>
    </recommendedName>
    <alternativeName>
        <fullName evidence="10">ATP synthase F1 sector gamma subunit</fullName>
    </alternativeName>
    <alternativeName>
        <fullName evidence="10">F-ATPase gamma subunit</fullName>
    </alternativeName>
</protein>
<proteinExistence type="inferred from homology"/>
<evidence type="ECO:0000256" key="2">
    <source>
        <dbReference type="ARBA" id="ARBA00004170"/>
    </source>
</evidence>
<evidence type="ECO:0000313" key="11">
    <source>
        <dbReference type="EMBL" id="OGK73581.1"/>
    </source>
</evidence>
<dbReference type="Pfam" id="PF00231">
    <property type="entry name" value="ATP-synt"/>
    <property type="match status" value="1"/>
</dbReference>
<dbReference type="HAMAP" id="MF_00815">
    <property type="entry name" value="ATP_synth_gamma_bact"/>
    <property type="match status" value="1"/>
</dbReference>
<name>A0A1F7L0F7_9BACT</name>
<comment type="caution">
    <text evidence="11">The sequence shown here is derived from an EMBL/GenBank/DDBJ whole genome shotgun (WGS) entry which is preliminary data.</text>
</comment>
<dbReference type="EMBL" id="MGBR01000001">
    <property type="protein sequence ID" value="OGK73581.1"/>
    <property type="molecule type" value="Genomic_DNA"/>
</dbReference>
<evidence type="ECO:0000256" key="7">
    <source>
        <dbReference type="ARBA" id="ARBA00023136"/>
    </source>
</evidence>
<dbReference type="GO" id="GO:0005524">
    <property type="term" value="F:ATP binding"/>
    <property type="evidence" value="ECO:0007669"/>
    <property type="project" value="UniProtKB-UniRule"/>
</dbReference>
<accession>A0A1F7L0F7</accession>
<organism evidence="11 12">
    <name type="scientific">Candidatus Roizmanbacteria bacterium RIFOXYD1_FULL_38_12</name>
    <dbReference type="NCBI Taxonomy" id="1802093"/>
    <lineage>
        <taxon>Bacteria</taxon>
        <taxon>Candidatus Roizmaniibacteriota</taxon>
    </lineage>
</organism>
<evidence type="ECO:0000256" key="9">
    <source>
        <dbReference type="ARBA" id="ARBA00023310"/>
    </source>
</evidence>
<dbReference type="Gene3D" id="3.40.1380.10">
    <property type="match status" value="1"/>
</dbReference>
<comment type="subcellular location">
    <subcellularLocation>
        <location evidence="10">Cell membrane</location>
        <topology evidence="10">Peripheral membrane protein</topology>
    </subcellularLocation>
    <subcellularLocation>
        <location evidence="2">Membrane</location>
        <topology evidence="2">Peripheral membrane protein</topology>
    </subcellularLocation>
</comment>
<keyword evidence="10" id="KW-1003">Cell membrane</keyword>
<dbReference type="GO" id="GO:0005886">
    <property type="term" value="C:plasma membrane"/>
    <property type="evidence" value="ECO:0007669"/>
    <property type="project" value="UniProtKB-SubCell"/>
</dbReference>
<keyword evidence="9 10" id="KW-0066">ATP synthesis</keyword>
<evidence type="ECO:0000256" key="3">
    <source>
        <dbReference type="ARBA" id="ARBA00007681"/>
    </source>
</evidence>
<dbReference type="CDD" id="cd12151">
    <property type="entry name" value="F1-ATPase_gamma"/>
    <property type="match status" value="1"/>
</dbReference>
<evidence type="ECO:0000256" key="6">
    <source>
        <dbReference type="ARBA" id="ARBA00023065"/>
    </source>
</evidence>
<keyword evidence="8 10" id="KW-0139">CF(1)</keyword>
<evidence type="ECO:0000256" key="10">
    <source>
        <dbReference type="HAMAP-Rule" id="MF_00815"/>
    </source>
</evidence>
<evidence type="ECO:0000256" key="4">
    <source>
        <dbReference type="ARBA" id="ARBA00022448"/>
    </source>
</evidence>
<dbReference type="PANTHER" id="PTHR11693:SF22">
    <property type="entry name" value="ATP SYNTHASE SUBUNIT GAMMA, MITOCHONDRIAL"/>
    <property type="match status" value="1"/>
</dbReference>
<evidence type="ECO:0000313" key="12">
    <source>
        <dbReference type="Proteomes" id="UP000177050"/>
    </source>
</evidence>
<dbReference type="GO" id="GO:0045259">
    <property type="term" value="C:proton-transporting ATP synthase complex"/>
    <property type="evidence" value="ECO:0007669"/>
    <property type="project" value="UniProtKB-KW"/>
</dbReference>
<dbReference type="PANTHER" id="PTHR11693">
    <property type="entry name" value="ATP SYNTHASE GAMMA CHAIN"/>
    <property type="match status" value="1"/>
</dbReference>
<dbReference type="PRINTS" id="PR00126">
    <property type="entry name" value="ATPASEGAMMA"/>
</dbReference>
<keyword evidence="7 10" id="KW-0472">Membrane</keyword>
<dbReference type="InterPro" id="IPR035968">
    <property type="entry name" value="ATP_synth_F1_ATPase_gsu"/>
</dbReference>
<dbReference type="GO" id="GO:0042777">
    <property type="term" value="P:proton motive force-driven plasma membrane ATP synthesis"/>
    <property type="evidence" value="ECO:0007669"/>
    <property type="project" value="UniProtKB-UniRule"/>
</dbReference>
<dbReference type="GO" id="GO:0046933">
    <property type="term" value="F:proton-transporting ATP synthase activity, rotational mechanism"/>
    <property type="evidence" value="ECO:0007669"/>
    <property type="project" value="UniProtKB-UniRule"/>
</dbReference>
<reference evidence="11 12" key="1">
    <citation type="journal article" date="2016" name="Nat. Commun.">
        <title>Thousands of microbial genomes shed light on interconnected biogeochemical processes in an aquifer system.</title>
        <authorList>
            <person name="Anantharaman K."/>
            <person name="Brown C.T."/>
            <person name="Hug L.A."/>
            <person name="Sharon I."/>
            <person name="Castelle C.J."/>
            <person name="Probst A.J."/>
            <person name="Thomas B.C."/>
            <person name="Singh A."/>
            <person name="Wilkins M.J."/>
            <person name="Karaoz U."/>
            <person name="Brodie E.L."/>
            <person name="Williams K.H."/>
            <person name="Hubbard S.S."/>
            <person name="Banfield J.F."/>
        </authorList>
    </citation>
    <scope>NUCLEOTIDE SEQUENCE [LARGE SCALE GENOMIC DNA]</scope>
</reference>
<keyword evidence="6 10" id="KW-0406">Ion transport</keyword>
<dbReference type="Gene3D" id="1.10.287.80">
    <property type="entry name" value="ATP synthase, gamma subunit, helix hairpin domain"/>
    <property type="match status" value="1"/>
</dbReference>
<keyword evidence="4 10" id="KW-0813">Transport</keyword>
<evidence type="ECO:0000256" key="8">
    <source>
        <dbReference type="ARBA" id="ARBA00023196"/>
    </source>
</evidence>
<dbReference type="Proteomes" id="UP000177050">
    <property type="component" value="Unassembled WGS sequence"/>
</dbReference>
<dbReference type="InterPro" id="IPR000131">
    <property type="entry name" value="ATP_synth_F1_gsu"/>
</dbReference>
<sequence>MNLRQVRKKTKSVSNVKKITRSMQLVSAIKMKKSQAAAIEAMPYQTHLESMIKKIISKSDSSHSLLFSSVKNAKDKDLVIFVTANKGLCGAFNFNLFRFVGKQIDLDKTDFIVMGKRGVVFILKMGGTILADFSSNTPINNVSAVFNMSLEAFLKGAYRSVSVLYNKFISTLHTEPVLESLLPMQQRFETKIEEKQTGNYLIEPSPKKIIDTLLRSYVEEKIRNVLIQNEAGEHSARMVAMKNATDNANDIIYNLTLLGNKLRQEKITNELLDMVTAKESVEVDA</sequence>